<evidence type="ECO:0000256" key="1">
    <source>
        <dbReference type="ARBA" id="ARBA00022574"/>
    </source>
</evidence>
<dbReference type="PRINTS" id="PR00320">
    <property type="entry name" value="GPROTEINBRPT"/>
</dbReference>
<dbReference type="PANTHER" id="PTHR22847">
    <property type="entry name" value="WD40 REPEAT PROTEIN"/>
    <property type="match status" value="1"/>
</dbReference>
<proteinExistence type="predicted"/>
<evidence type="ECO:0000256" key="3">
    <source>
        <dbReference type="PROSITE-ProRule" id="PRU00221"/>
    </source>
</evidence>
<dbReference type="InterPro" id="IPR020472">
    <property type="entry name" value="WD40_PAC1"/>
</dbReference>
<keyword evidence="4" id="KW-0175">Coiled coil</keyword>
<keyword evidence="2" id="KW-0677">Repeat</keyword>
<dbReference type="SMART" id="SM00320">
    <property type="entry name" value="WD40"/>
    <property type="match status" value="7"/>
</dbReference>
<feature type="repeat" description="WD" evidence="3">
    <location>
        <begin position="15"/>
        <end position="48"/>
    </location>
</feature>
<dbReference type="GO" id="GO:1990234">
    <property type="term" value="C:transferase complex"/>
    <property type="evidence" value="ECO:0007669"/>
    <property type="project" value="UniProtKB-ARBA"/>
</dbReference>
<evidence type="ECO:0000259" key="6">
    <source>
        <dbReference type="Pfam" id="PF12894"/>
    </source>
</evidence>
<feature type="repeat" description="WD" evidence="3">
    <location>
        <begin position="269"/>
        <end position="310"/>
    </location>
</feature>
<dbReference type="Gene3D" id="2.130.10.10">
    <property type="entry name" value="YVTN repeat-like/Quinoprotein amine dehydrogenase"/>
    <property type="match status" value="3"/>
</dbReference>
<dbReference type="InterPro" id="IPR015943">
    <property type="entry name" value="WD40/YVTN_repeat-like_dom_sf"/>
</dbReference>
<sequence length="462" mass="52493">MLFCCQEDPIMEKHIQAHSSAVLSLSFNSDGSQLASGCKHGSVKIWKLGEKWTCLAFKDDESAVHCVRFTPCGRLLASSSGSYVKLRIPDRQSDYWAFKAHSLTIRCIQFSPDGCNMATCSDDRSIKVWAINRFNKHKFLYSLTEHNNWVRYITYSLDGDKLVSCGDDSLVKVWDLNTKSCMSSLEGHNGIVKCVNFHPNGYSVASASNDNTVRIWDIRKNKCVQVLNVVIGSVNCLQFHKTGKYLACAVNDGTLKLFDVVDARLAYTLHGHQGQVHCLEFSRDGNILCSGDSIGKILFWRTNFKQESQRLLSPTVILSQRDEWPENRHKRHNIQIQKKDLALSAEQKYRSSSRLRSSRSRSIEQSPVLVATPKRLPREHQPPRLHSRRSSPPKNSIIRTNHCQDSPKRSIGVDNQQSNQSIIKIEGAMQQMLEQMALLTETMTLMEKRLTRMEKKVYDSIG</sequence>
<feature type="region of interest" description="Disordered" evidence="5">
    <location>
        <begin position="345"/>
        <end position="417"/>
    </location>
</feature>
<organism evidence="7 8">
    <name type="scientific">Romanomermis culicivorax</name>
    <name type="common">Nematode worm</name>
    <dbReference type="NCBI Taxonomy" id="13658"/>
    <lineage>
        <taxon>Eukaryota</taxon>
        <taxon>Metazoa</taxon>
        <taxon>Ecdysozoa</taxon>
        <taxon>Nematoda</taxon>
        <taxon>Enoplea</taxon>
        <taxon>Dorylaimia</taxon>
        <taxon>Mermithida</taxon>
        <taxon>Mermithoidea</taxon>
        <taxon>Mermithidae</taxon>
        <taxon>Romanomermis</taxon>
    </lineage>
</organism>
<dbReference type="Pfam" id="PF12894">
    <property type="entry name" value="ANAPC4_WD40"/>
    <property type="match status" value="1"/>
</dbReference>
<dbReference type="InterPro" id="IPR036322">
    <property type="entry name" value="WD40_repeat_dom_sf"/>
</dbReference>
<feature type="repeat" description="WD" evidence="3">
    <location>
        <begin position="185"/>
        <end position="226"/>
    </location>
</feature>
<accession>A0A915IK94</accession>
<protein>
    <submittedName>
        <fullName evidence="8">Anaphase-promoting complex subunit 4-like WD40 domain-containing protein</fullName>
    </submittedName>
</protein>
<dbReference type="PROSITE" id="PS50294">
    <property type="entry name" value="WD_REPEATS_REGION"/>
    <property type="match status" value="4"/>
</dbReference>
<dbReference type="AlphaFoldDB" id="A0A915IK94"/>
<feature type="repeat" description="WD" evidence="3">
    <location>
        <begin position="143"/>
        <end position="184"/>
    </location>
</feature>
<evidence type="ECO:0000256" key="4">
    <source>
        <dbReference type="SAM" id="Coils"/>
    </source>
</evidence>
<dbReference type="Pfam" id="PF00400">
    <property type="entry name" value="WD40"/>
    <property type="match status" value="5"/>
</dbReference>
<dbReference type="PANTHER" id="PTHR22847:SF637">
    <property type="entry name" value="WD REPEAT DOMAIN 5B"/>
    <property type="match status" value="1"/>
</dbReference>
<dbReference type="SUPFAM" id="SSF50978">
    <property type="entry name" value="WD40 repeat-like"/>
    <property type="match status" value="1"/>
</dbReference>
<keyword evidence="1 3" id="KW-0853">WD repeat</keyword>
<dbReference type="PROSITE" id="PS50082">
    <property type="entry name" value="WD_REPEATS_2"/>
    <property type="match status" value="5"/>
</dbReference>
<dbReference type="InterPro" id="IPR024977">
    <property type="entry name" value="Apc4-like_WD40_dom"/>
</dbReference>
<dbReference type="CDD" id="cd00200">
    <property type="entry name" value="WD40"/>
    <property type="match status" value="1"/>
</dbReference>
<feature type="repeat" description="WD" evidence="3">
    <location>
        <begin position="98"/>
        <end position="129"/>
    </location>
</feature>
<reference evidence="8" key="1">
    <citation type="submission" date="2022-11" db="UniProtKB">
        <authorList>
            <consortium name="WormBaseParasite"/>
        </authorList>
    </citation>
    <scope>IDENTIFICATION</scope>
</reference>
<keyword evidence="7" id="KW-1185">Reference proteome</keyword>
<name>A0A915IK94_ROMCU</name>
<dbReference type="Proteomes" id="UP000887565">
    <property type="component" value="Unplaced"/>
</dbReference>
<dbReference type="OMA" id="DIHPRIP"/>
<dbReference type="WBParaSite" id="nRc.2.0.1.t14289-RA">
    <property type="protein sequence ID" value="nRc.2.0.1.t14289-RA"/>
    <property type="gene ID" value="nRc.2.0.1.g14289"/>
</dbReference>
<dbReference type="InterPro" id="IPR019775">
    <property type="entry name" value="WD40_repeat_CS"/>
</dbReference>
<evidence type="ECO:0000313" key="7">
    <source>
        <dbReference type="Proteomes" id="UP000887565"/>
    </source>
</evidence>
<evidence type="ECO:0000313" key="8">
    <source>
        <dbReference type="WBParaSite" id="nRc.2.0.1.t14289-RA"/>
    </source>
</evidence>
<dbReference type="PROSITE" id="PS00678">
    <property type="entry name" value="WD_REPEATS_1"/>
    <property type="match status" value="2"/>
</dbReference>
<feature type="coiled-coil region" evidence="4">
    <location>
        <begin position="429"/>
        <end position="456"/>
    </location>
</feature>
<evidence type="ECO:0000256" key="2">
    <source>
        <dbReference type="ARBA" id="ARBA00022737"/>
    </source>
</evidence>
<evidence type="ECO:0000256" key="5">
    <source>
        <dbReference type="SAM" id="MobiDB-lite"/>
    </source>
</evidence>
<dbReference type="InterPro" id="IPR001680">
    <property type="entry name" value="WD40_rpt"/>
</dbReference>
<feature type="domain" description="Anaphase-promoting complex subunit 4-like WD40" evidence="6">
    <location>
        <begin position="233"/>
        <end position="282"/>
    </location>
</feature>